<evidence type="ECO:0000313" key="3">
    <source>
        <dbReference type="Proteomes" id="UP001159363"/>
    </source>
</evidence>
<evidence type="ECO:0000256" key="1">
    <source>
        <dbReference type="SAM" id="MobiDB-lite"/>
    </source>
</evidence>
<feature type="region of interest" description="Disordered" evidence="1">
    <location>
        <begin position="74"/>
        <end position="113"/>
    </location>
</feature>
<feature type="compositionally biased region" description="Polar residues" evidence="1">
    <location>
        <begin position="591"/>
        <end position="601"/>
    </location>
</feature>
<organism evidence="2 3">
    <name type="scientific">Dryococelus australis</name>
    <dbReference type="NCBI Taxonomy" id="614101"/>
    <lineage>
        <taxon>Eukaryota</taxon>
        <taxon>Metazoa</taxon>
        <taxon>Ecdysozoa</taxon>
        <taxon>Arthropoda</taxon>
        <taxon>Hexapoda</taxon>
        <taxon>Insecta</taxon>
        <taxon>Pterygota</taxon>
        <taxon>Neoptera</taxon>
        <taxon>Polyneoptera</taxon>
        <taxon>Phasmatodea</taxon>
        <taxon>Verophasmatodea</taxon>
        <taxon>Anareolatae</taxon>
        <taxon>Phasmatidae</taxon>
        <taxon>Eurycanthinae</taxon>
        <taxon>Dryococelus</taxon>
    </lineage>
</organism>
<gene>
    <name evidence="2" type="ORF">PR048_031540</name>
</gene>
<dbReference type="EMBL" id="JARBHB010000015">
    <property type="protein sequence ID" value="KAJ8867737.1"/>
    <property type="molecule type" value="Genomic_DNA"/>
</dbReference>
<dbReference type="Proteomes" id="UP001159363">
    <property type="component" value="Chromosome 14"/>
</dbReference>
<feature type="compositionally biased region" description="Polar residues" evidence="1">
    <location>
        <begin position="647"/>
        <end position="657"/>
    </location>
</feature>
<feature type="region of interest" description="Disordered" evidence="1">
    <location>
        <begin position="133"/>
        <end position="154"/>
    </location>
</feature>
<name>A0ABQ9G6N1_9NEOP</name>
<feature type="region of interest" description="Disordered" evidence="1">
    <location>
        <begin position="584"/>
        <end position="657"/>
    </location>
</feature>
<comment type="caution">
    <text evidence="2">The sequence shown here is derived from an EMBL/GenBank/DDBJ whole genome shotgun (WGS) entry which is preliminary data.</text>
</comment>
<keyword evidence="3" id="KW-1185">Reference proteome</keyword>
<evidence type="ECO:0000313" key="2">
    <source>
        <dbReference type="EMBL" id="KAJ8867737.1"/>
    </source>
</evidence>
<reference evidence="2 3" key="1">
    <citation type="submission" date="2023-02" db="EMBL/GenBank/DDBJ databases">
        <title>LHISI_Scaffold_Assembly.</title>
        <authorList>
            <person name="Stuart O.P."/>
            <person name="Cleave R."/>
            <person name="Magrath M.J.L."/>
            <person name="Mikheyev A.S."/>
        </authorList>
    </citation>
    <scope>NUCLEOTIDE SEQUENCE [LARGE SCALE GENOMIC DNA]</scope>
    <source>
        <strain evidence="2">Daus_M_001</strain>
        <tissue evidence="2">Leg muscle</tissue>
    </source>
</reference>
<protein>
    <submittedName>
        <fullName evidence="2">Uncharacterized protein</fullName>
    </submittedName>
</protein>
<accession>A0ABQ9G6N1</accession>
<feature type="compositionally biased region" description="Basic and acidic residues" evidence="1">
    <location>
        <begin position="85"/>
        <end position="111"/>
    </location>
</feature>
<sequence>MQYDVLGAKVAERLACAPPTKAIRVQSPAGSLRILARGNHAGRCRRSAALSFRCCSILTSITLIGSQDLAVKSRPNHSTLHSTTTRKESKRGEDERDGERERERERERDGWEQGAALQWSNFNGRIPEIWEKPAKREREREGEKERRRAGESKEVRLEGRPRLITATNKTHDNVWSVQRVVQPSLFANSIREILVALRTAHLGNNGTRRTWEDFSKRFYSKRVMRPRTNKLQVICDGIANLIMQRFPIITYFEAPSRLDGSVIPDVDEEEVFLRRRLVGGPSRTGHFELIPRCSDPVHQFFVIRGGPLIGAADETRSLMIENSRHTNFTANFPARYDFCLFELSKQLNQQQPTNLKLLSGLRSERVKPRPVNISILRRAARWKKHHGVRSCPANQRAGRRGASHGIGPLPGGLGLSSAPVREAAIDTHTPPFSRPVMNTISLAGGALGEGVTRACGSYEATGLLRFINHAYNVHGAFPAARSLNSLPASMSLVSLQSPQSPGGAEKITRVYTSSGKISQINYRTSRARKRAPAYLGFPPPSLFETEKRWSDRVDTASSIKCPIAAKRHDSEPAGSVLIAVRTPEETRRPAASSSGTINTCDNPGVARPGIEPGSSYREASRLTAQPPRPLQGTGQLSFKLGGGGGSNYSRATSLTAM</sequence>
<proteinExistence type="predicted"/>